<accession>A0A1K0I7S5</accession>
<evidence type="ECO:0000313" key="2">
    <source>
        <dbReference type="EMBL" id="SCU73313.1"/>
    </source>
</evidence>
<feature type="transmembrane region" description="Helical" evidence="1">
    <location>
        <begin position="20"/>
        <end position="47"/>
    </location>
</feature>
<dbReference type="CDD" id="cd00267">
    <property type="entry name" value="ABC_ATPase"/>
    <property type="match status" value="1"/>
</dbReference>
<dbReference type="EMBL" id="FMSH01000004">
    <property type="protein sequence ID" value="SCU73313.1"/>
    <property type="molecule type" value="Genomic_DNA"/>
</dbReference>
<sequence length="461" mass="51280">MTETGVRRLVELEPRQWRDLFLLSAAGWTLILILVHQGIIAASSYFLTRLIEAFQAGADYRPYLFQYLLTMVLPYLPGCASLLALQVWINQAHRRFSARLPATIFGHTDKHSDNSLREATEAAYSRNSFAALKDYLTFLHQFATLALNSALSIVVLALLLPANLLEGYTASVLASITLILLLRPGVHSLSTKTETALISYGEVLSQVWDNSVLGNRYNFDLWNSYREQLASKYYRQSFKLQCLKQAGNIALALISLLPTTYLIIGAVQSKSAEPILIAAIVVNLTRVFHILNSLSGLVNQILDFSAMNARIRVMMRPELRFCDPSPLPAKPRGEIYLNGTLIHEYKSVVEILRGCSHGRFTIQGANGAGKSTLLQVLKQALSGDAILVPSHNGKLHWRATGREKSTGERAVGQLLEISKHPDAKYLLLDEWDANLDSSNTNAINDVLETLSQDKVIVEIRH</sequence>
<dbReference type="RefSeq" id="WP_340519429.1">
    <property type="nucleotide sequence ID" value="NZ_FMSH01000004.1"/>
</dbReference>
<dbReference type="SUPFAM" id="SSF52540">
    <property type="entry name" value="P-loop containing nucleoside triphosphate hydrolases"/>
    <property type="match status" value="1"/>
</dbReference>
<feature type="transmembrane region" description="Helical" evidence="1">
    <location>
        <begin position="165"/>
        <end position="182"/>
    </location>
</feature>
<dbReference type="AlphaFoldDB" id="A0A1K0I7S5"/>
<keyword evidence="1" id="KW-1133">Transmembrane helix</keyword>
<proteinExistence type="predicted"/>
<evidence type="ECO:0000256" key="1">
    <source>
        <dbReference type="SAM" id="Phobius"/>
    </source>
</evidence>
<gene>
    <name evidence="2" type="ORF">CNECB9_1010011</name>
</gene>
<feature type="transmembrane region" description="Helical" evidence="1">
    <location>
        <begin position="67"/>
        <end position="89"/>
    </location>
</feature>
<organism evidence="2">
    <name type="scientific">Cupriavidus necator</name>
    <name type="common">Alcaligenes eutrophus</name>
    <name type="synonym">Ralstonia eutropha</name>
    <dbReference type="NCBI Taxonomy" id="106590"/>
    <lineage>
        <taxon>Bacteria</taxon>
        <taxon>Pseudomonadati</taxon>
        <taxon>Pseudomonadota</taxon>
        <taxon>Betaproteobacteria</taxon>
        <taxon>Burkholderiales</taxon>
        <taxon>Burkholderiaceae</taxon>
        <taxon>Cupriavidus</taxon>
    </lineage>
</organism>
<name>A0A1K0I7S5_CUPNE</name>
<evidence type="ECO:0008006" key="3">
    <source>
        <dbReference type="Google" id="ProtNLM"/>
    </source>
</evidence>
<keyword evidence="1" id="KW-0812">Transmembrane</keyword>
<protein>
    <recommendedName>
        <fullName evidence="3">ABC transporter ATP-binding protein</fullName>
    </recommendedName>
</protein>
<reference evidence="2" key="1">
    <citation type="submission" date="2016-09" db="EMBL/GenBank/DDBJ databases">
        <authorList>
            <person name="Capua I."/>
            <person name="De Benedictis P."/>
            <person name="Joannis T."/>
            <person name="Lombin L.H."/>
            <person name="Cattoli G."/>
        </authorList>
    </citation>
    <scope>NUCLEOTIDE SEQUENCE</scope>
    <source>
        <strain evidence="2">B9</strain>
    </source>
</reference>
<dbReference type="Gene3D" id="3.40.50.300">
    <property type="entry name" value="P-loop containing nucleotide triphosphate hydrolases"/>
    <property type="match status" value="1"/>
</dbReference>
<feature type="transmembrane region" description="Helical" evidence="1">
    <location>
        <begin position="135"/>
        <end position="159"/>
    </location>
</feature>
<dbReference type="InterPro" id="IPR027417">
    <property type="entry name" value="P-loop_NTPase"/>
</dbReference>
<feature type="transmembrane region" description="Helical" evidence="1">
    <location>
        <begin position="249"/>
        <end position="269"/>
    </location>
</feature>
<keyword evidence="1" id="KW-0472">Membrane</keyword>